<gene>
    <name evidence="1" type="ORF">Sant_2423</name>
</gene>
<dbReference type="EMBL" id="CP006569">
    <property type="protein sequence ID" value="AHF77466.1"/>
    <property type="molecule type" value="Genomic_DNA"/>
</dbReference>
<dbReference type="AlphaFoldDB" id="W0HUG1"/>
<dbReference type="InterPro" id="IPR029044">
    <property type="entry name" value="Nucleotide-diphossugar_trans"/>
</dbReference>
<dbReference type="PATRIC" id="fig|1239307.3.peg.2701"/>
<dbReference type="Proteomes" id="UP000019028">
    <property type="component" value="Chromosome"/>
</dbReference>
<organism evidence="1 2">
    <name type="scientific">Sodalis praecaptivus</name>
    <dbReference type="NCBI Taxonomy" id="1239307"/>
    <lineage>
        <taxon>Bacteria</taxon>
        <taxon>Pseudomonadati</taxon>
        <taxon>Pseudomonadota</taxon>
        <taxon>Gammaproteobacteria</taxon>
        <taxon>Enterobacterales</taxon>
        <taxon>Bruguierivoracaceae</taxon>
        <taxon>Sodalis</taxon>
    </lineage>
</organism>
<dbReference type="KEGG" id="sod:Sant_2423"/>
<evidence type="ECO:0000313" key="2">
    <source>
        <dbReference type="Proteomes" id="UP000019028"/>
    </source>
</evidence>
<proteinExistence type="predicted"/>
<dbReference type="Pfam" id="PF01501">
    <property type="entry name" value="Glyco_transf_8"/>
    <property type="match status" value="1"/>
</dbReference>
<dbReference type="GO" id="GO:0016757">
    <property type="term" value="F:glycosyltransferase activity"/>
    <property type="evidence" value="ECO:0007669"/>
    <property type="project" value="InterPro"/>
</dbReference>
<sequence>MQAWITLLTQPDYLIGVRTLWRSLQQNDSRYPLVVMVTEAIPETTRRLLINEGCRVREVPALRPRPGIRAHYARAQFSEVWTKLCAWAQDDFSRLVFLDADMLVVKNMDALFTQPLPTGWIAACHACRCNPLRIDRYPADWVPENCFYSHYQPGQPMPRDGSAGYFNSGFMMLTPDKSTYAALQGALDAIDDLTRYPFPEQDLLNAFFDRRWRQLPYGYNALKTLRYQHPPLWDDATVHAIHFILQKPWQTEARSNDADATLLERWRRTAEGLPDA</sequence>
<dbReference type="Gene3D" id="3.90.550.10">
    <property type="entry name" value="Spore Coat Polysaccharide Biosynthesis Protein SpsA, Chain A"/>
    <property type="match status" value="1"/>
</dbReference>
<name>W0HUG1_9GAMM</name>
<dbReference type="OrthoDB" id="9807549at2"/>
<reference evidence="1 2" key="1">
    <citation type="journal article" date="2014" name="Genome Biol. Evol.">
        <title>Genome degeneration and adaptation in a nascent stage of symbiosis.</title>
        <authorList>
            <person name="Oakeson K.F."/>
            <person name="Gil R."/>
            <person name="Clayton A.L."/>
            <person name="Dunn D.M."/>
            <person name="von Niederhausern A.C."/>
            <person name="Hamil C."/>
            <person name="Aoyagi A."/>
            <person name="Duval B."/>
            <person name="Baca A."/>
            <person name="Silva F.J."/>
            <person name="Vallier A."/>
            <person name="Jackson D.G."/>
            <person name="Latorre A."/>
            <person name="Weiss R.B."/>
            <person name="Heddi A."/>
            <person name="Moya A."/>
            <person name="Dale C."/>
        </authorList>
    </citation>
    <scope>NUCLEOTIDE SEQUENCE [LARGE SCALE GENOMIC DNA]</scope>
    <source>
        <strain evidence="1 2">HS1</strain>
    </source>
</reference>
<dbReference type="CDD" id="cd02537">
    <property type="entry name" value="GT8_Glycogenin"/>
    <property type="match status" value="1"/>
</dbReference>
<dbReference type="SUPFAM" id="SSF53448">
    <property type="entry name" value="Nucleotide-diphospho-sugar transferases"/>
    <property type="match status" value="1"/>
</dbReference>
<dbReference type="RefSeq" id="WP_025422612.1">
    <property type="nucleotide sequence ID" value="NZ_CP006569.1"/>
</dbReference>
<dbReference type="PANTHER" id="PTHR11183">
    <property type="entry name" value="GLYCOGENIN SUBFAMILY MEMBER"/>
    <property type="match status" value="1"/>
</dbReference>
<keyword evidence="1" id="KW-0808">Transferase</keyword>
<evidence type="ECO:0000313" key="1">
    <source>
        <dbReference type="EMBL" id="AHF77466.1"/>
    </source>
</evidence>
<protein>
    <submittedName>
        <fullName evidence="1">Glycosyltransferase family 8 protein</fullName>
    </submittedName>
</protein>
<dbReference type="InterPro" id="IPR002495">
    <property type="entry name" value="Glyco_trans_8"/>
</dbReference>
<dbReference type="HOGENOM" id="CLU_049943_0_0_6"/>
<dbReference type="InterPro" id="IPR050587">
    <property type="entry name" value="GNT1/Glycosyltrans_8"/>
</dbReference>
<accession>W0HUG1</accession>
<keyword evidence="2" id="KW-1185">Reference proteome</keyword>